<organism evidence="1 2">
    <name type="scientific">Pannonibacter indicus</name>
    <dbReference type="NCBI Taxonomy" id="466044"/>
    <lineage>
        <taxon>Bacteria</taxon>
        <taxon>Pseudomonadati</taxon>
        <taxon>Pseudomonadota</taxon>
        <taxon>Alphaproteobacteria</taxon>
        <taxon>Hyphomicrobiales</taxon>
        <taxon>Stappiaceae</taxon>
        <taxon>Pannonibacter</taxon>
    </lineage>
</organism>
<accession>A0A0K6HRK4</accession>
<dbReference type="AlphaFoldDB" id="A0A0K6HRK4"/>
<protein>
    <recommendedName>
        <fullName evidence="3">Alpha/beta hydrolase family</fullName>
    </recommendedName>
</protein>
<gene>
    <name evidence="1" type="ORF">Ga0061067_102376</name>
</gene>
<dbReference type="Proteomes" id="UP000183900">
    <property type="component" value="Unassembled WGS sequence"/>
</dbReference>
<dbReference type="RefSeq" id="WP_055454632.1">
    <property type="nucleotide sequence ID" value="NZ_CYHE01000002.1"/>
</dbReference>
<reference evidence="2" key="1">
    <citation type="submission" date="2015-08" db="EMBL/GenBank/DDBJ databases">
        <authorList>
            <person name="Varghese N."/>
        </authorList>
    </citation>
    <scope>NUCLEOTIDE SEQUENCE [LARGE SCALE GENOMIC DNA]</scope>
    <source>
        <strain evidence="2">DSM 23407</strain>
    </source>
</reference>
<evidence type="ECO:0008006" key="3">
    <source>
        <dbReference type="Google" id="ProtNLM"/>
    </source>
</evidence>
<dbReference type="InterPro" id="IPR029058">
    <property type="entry name" value="AB_hydrolase_fold"/>
</dbReference>
<proteinExistence type="predicted"/>
<dbReference type="OrthoDB" id="8441859at2"/>
<name>A0A0K6HRK4_9HYPH</name>
<evidence type="ECO:0000313" key="2">
    <source>
        <dbReference type="Proteomes" id="UP000183900"/>
    </source>
</evidence>
<dbReference type="EMBL" id="CYHE01000002">
    <property type="protein sequence ID" value="CUA93418.1"/>
    <property type="molecule type" value="Genomic_DNA"/>
</dbReference>
<sequence>MEKMPQPIPAEAPPEASLRQRFVSGPQSGGSGILAVVYSQVRVPGGRFGLERLFIDTRHACLFLNDLRWRWYEGQAAAIDAAIDAAVAEAKPSRIIHYGSSMGGHAALAAGLRRGDGEVHSFGPELEPGRPGTQSAGYGLPHPGTAAQALALAPEFARLETPPAHPLHLYFGHFDAADAAGAARVLSRKAEVPAMSGIYVHELASCHASHDHLYALNVIRKIIRTFERDPAAELAARDLLQPLPPAFHAGFSQAAELLAQGILPDEADLLRLSGLAPDHIGLLRLRADAAAACGNLESALALMTEAEAQIASHPGLAALPKRWRKDLTLARIRWMADLGRQGEAADLLRSLAALMPHDAKVLALAGELGINLPES</sequence>
<keyword evidence="2" id="KW-1185">Reference proteome</keyword>
<evidence type="ECO:0000313" key="1">
    <source>
        <dbReference type="EMBL" id="CUA93418.1"/>
    </source>
</evidence>
<dbReference type="Gene3D" id="3.40.50.1820">
    <property type="entry name" value="alpha/beta hydrolase"/>
    <property type="match status" value="1"/>
</dbReference>
<dbReference type="SUPFAM" id="SSF53474">
    <property type="entry name" value="alpha/beta-Hydrolases"/>
    <property type="match status" value="1"/>
</dbReference>